<evidence type="ECO:0000256" key="5">
    <source>
        <dbReference type="ARBA" id="ARBA00023136"/>
    </source>
</evidence>
<dbReference type="Proteomes" id="UP000809290">
    <property type="component" value="Unassembled WGS sequence"/>
</dbReference>
<organism evidence="8 9">
    <name type="scientific">Brevibacterium paucivorans</name>
    <dbReference type="NCBI Taxonomy" id="170994"/>
    <lineage>
        <taxon>Bacteria</taxon>
        <taxon>Bacillati</taxon>
        <taxon>Actinomycetota</taxon>
        <taxon>Actinomycetes</taxon>
        <taxon>Micrococcales</taxon>
        <taxon>Brevibacteriaceae</taxon>
        <taxon>Brevibacterium</taxon>
    </lineage>
</organism>
<evidence type="ECO:0000256" key="7">
    <source>
        <dbReference type="SAM" id="Phobius"/>
    </source>
</evidence>
<dbReference type="RefSeq" id="WP_204514919.1">
    <property type="nucleotide sequence ID" value="NZ_JAFBCP010000001.1"/>
</dbReference>
<feature type="transmembrane region" description="Helical" evidence="7">
    <location>
        <begin position="362"/>
        <end position="380"/>
    </location>
</feature>
<sequence length="523" mass="55927">MKQETSSQPRQVFNSQSAFIMAAVGSAVGLGNIWRFPYVAYENGGGAFILPYLIALLTVGIPFLFLDYSIGHKFRSSSPLNFRLLNRGTEPIGWVHVGIAFVIAIYYAVIIAWAICYTFFSINQTWGDDAETFFGSTFLQQSTEATFSLQPVTGVLLPLIAVWVITLFILVGGVQNGIARVSKIFLPVLMVLFLALVVRSLMLPGAAEGLDAFFTPNFSALTDPHVWIATYGQIFFSLSVAFGIMITYASYLKPRTNLTGSGMVVGFANSSFEILAGIGVFAALGFMAHQTGTPVSDAVAGGPGLAFVAFPSLISQMPGGSIFGILFFLSLVFAGLTSLISLVQVVTAAVADKLGISPKTSTIVFGGVMAVASCVLYPTVTGMSVLDVVDAFVNNLGIVGIALVVLICLAWVIRALPMLRDHLNKVSSFKVGWVWMALLGVVIPLVLGYMFISSTYDMATNGYGEYPGWFVGVFGWGMVAGLVVFAVVLSLIPWRKGTVEAARAHHDEAQKEISSADNQGDPA</sequence>
<feature type="transmembrane region" description="Helical" evidence="7">
    <location>
        <begin position="152"/>
        <end position="172"/>
    </location>
</feature>
<accession>A0ABS2SIJ4</accession>
<dbReference type="PANTHER" id="PTHR42948">
    <property type="entry name" value="TRANSPORTER"/>
    <property type="match status" value="1"/>
</dbReference>
<name>A0ABS2SIJ4_9MICO</name>
<keyword evidence="5 7" id="KW-0472">Membrane</keyword>
<evidence type="ECO:0000313" key="9">
    <source>
        <dbReference type="Proteomes" id="UP000809290"/>
    </source>
</evidence>
<feature type="transmembrane region" description="Helical" evidence="7">
    <location>
        <begin position="322"/>
        <end position="350"/>
    </location>
</feature>
<dbReference type="InterPro" id="IPR037272">
    <property type="entry name" value="SNS_sf"/>
</dbReference>
<dbReference type="EMBL" id="JAFBCP010000001">
    <property type="protein sequence ID" value="MBM7816077.1"/>
    <property type="molecule type" value="Genomic_DNA"/>
</dbReference>
<gene>
    <name evidence="8" type="ORF">JOE56_000771</name>
</gene>
<keyword evidence="2 6" id="KW-0813">Transport</keyword>
<dbReference type="NCBIfam" id="NF037979">
    <property type="entry name" value="Na_transp"/>
    <property type="match status" value="1"/>
</dbReference>
<evidence type="ECO:0000256" key="2">
    <source>
        <dbReference type="ARBA" id="ARBA00022448"/>
    </source>
</evidence>
<comment type="similarity">
    <text evidence="6">Belongs to the sodium:neurotransmitter symporter (SNF) (TC 2.A.22) family.</text>
</comment>
<dbReference type="PROSITE" id="PS50267">
    <property type="entry name" value="NA_NEUROTRAN_SYMP_3"/>
    <property type="match status" value="1"/>
</dbReference>
<feature type="transmembrane region" description="Helical" evidence="7">
    <location>
        <begin position="263"/>
        <end position="288"/>
    </location>
</feature>
<proteinExistence type="inferred from homology"/>
<comment type="caution">
    <text evidence="8">The sequence shown here is derived from an EMBL/GenBank/DDBJ whole genome shotgun (WGS) entry which is preliminary data.</text>
</comment>
<evidence type="ECO:0000256" key="1">
    <source>
        <dbReference type="ARBA" id="ARBA00004141"/>
    </source>
</evidence>
<dbReference type="Pfam" id="PF00209">
    <property type="entry name" value="SNF"/>
    <property type="match status" value="2"/>
</dbReference>
<dbReference type="PANTHER" id="PTHR42948:SF1">
    <property type="entry name" value="TRANSPORTER"/>
    <property type="match status" value="1"/>
</dbReference>
<dbReference type="SUPFAM" id="SSF161070">
    <property type="entry name" value="SNF-like"/>
    <property type="match status" value="1"/>
</dbReference>
<feature type="transmembrane region" description="Helical" evidence="7">
    <location>
        <begin position="184"/>
        <end position="206"/>
    </location>
</feature>
<feature type="transmembrane region" description="Helical" evidence="7">
    <location>
        <begin position="12"/>
        <end position="34"/>
    </location>
</feature>
<dbReference type="PROSITE" id="PS00610">
    <property type="entry name" value="NA_NEUROTRAN_SYMP_1"/>
    <property type="match status" value="1"/>
</dbReference>
<protein>
    <recommendedName>
        <fullName evidence="6">Transporter</fullName>
    </recommendedName>
</protein>
<feature type="transmembrane region" description="Helical" evidence="7">
    <location>
        <begin position="46"/>
        <end position="70"/>
    </location>
</feature>
<evidence type="ECO:0000256" key="4">
    <source>
        <dbReference type="ARBA" id="ARBA00022989"/>
    </source>
</evidence>
<dbReference type="CDD" id="cd10334">
    <property type="entry name" value="SLC6sbd_u1"/>
    <property type="match status" value="1"/>
</dbReference>
<evidence type="ECO:0000256" key="6">
    <source>
        <dbReference type="RuleBase" id="RU003732"/>
    </source>
</evidence>
<feature type="transmembrane region" description="Helical" evidence="7">
    <location>
        <begin position="226"/>
        <end position="251"/>
    </location>
</feature>
<keyword evidence="4 7" id="KW-1133">Transmembrane helix</keyword>
<feature type="transmembrane region" description="Helical" evidence="7">
    <location>
        <begin position="392"/>
        <end position="413"/>
    </location>
</feature>
<evidence type="ECO:0000313" key="8">
    <source>
        <dbReference type="EMBL" id="MBM7816077.1"/>
    </source>
</evidence>
<dbReference type="InterPro" id="IPR000175">
    <property type="entry name" value="Na/ntran_symport"/>
</dbReference>
<evidence type="ECO:0000256" key="3">
    <source>
        <dbReference type="ARBA" id="ARBA00022692"/>
    </source>
</evidence>
<feature type="transmembrane region" description="Helical" evidence="7">
    <location>
        <begin position="433"/>
        <end position="452"/>
    </location>
</feature>
<feature type="transmembrane region" description="Helical" evidence="7">
    <location>
        <begin position="472"/>
        <end position="494"/>
    </location>
</feature>
<keyword evidence="9" id="KW-1185">Reference proteome</keyword>
<dbReference type="PRINTS" id="PR00176">
    <property type="entry name" value="NANEUSMPORT"/>
</dbReference>
<feature type="transmembrane region" description="Helical" evidence="7">
    <location>
        <begin position="91"/>
        <end position="120"/>
    </location>
</feature>
<keyword evidence="6" id="KW-0769">Symport</keyword>
<keyword evidence="3 6" id="KW-0812">Transmembrane</keyword>
<comment type="subcellular location">
    <subcellularLocation>
        <location evidence="1">Membrane</location>
        <topology evidence="1">Multi-pass membrane protein</topology>
    </subcellularLocation>
</comment>
<reference evidence="8 9" key="1">
    <citation type="submission" date="2021-01" db="EMBL/GenBank/DDBJ databases">
        <title>Sequencing the genomes of 1000 actinobacteria strains.</title>
        <authorList>
            <person name="Klenk H.-P."/>
        </authorList>
    </citation>
    <scope>NUCLEOTIDE SEQUENCE [LARGE SCALE GENOMIC DNA]</scope>
    <source>
        <strain evidence="8 9">DSM 13657</strain>
    </source>
</reference>